<protein>
    <recommendedName>
        <fullName evidence="3">SLH domain-containing protein</fullName>
    </recommendedName>
</protein>
<accession>A0A7W5CBW1</accession>
<sequence length="506" mass="52736">MNFVSNKMAAIVLAAAIGASALATGPVNVWASSGTQATAAGLGFQDINEDGASSAAIQELLKQGVMNGYGNGLVKPNAAVTRAELAKLVVTALGLPINAAQPAGVTDLAAGKWYHDYVATLVNLGVMLPEGGLLKPNEPATAEELAGVVSKALKRDVASVQYWAKNVGVKAESVTRGELAQLVVTSQQAKPSTDATVAEIKVLNTITLEITFSEPLTPEDAALDQALKNFSFSNGLTMLNVPQLKTGSISTYIVPTSPQKAEASYDLTYKGKSAGSFVGSGEKIEMSSAGQVSFDTFEVESELSKGVTDYGNVISAYSVGRAAIAFVLNENNQYNGNTYEIISSMRAKQVTITPEGGAPMQATYVLFTQATDGRQAPKFRLPAGSVLTPGVKYTVTSEWSNIANGTFVAKEIAPLELASAKALNDSSLELTLKEDPKDELFAVRSIELTGTDGSKLTAAYKLTSRKGATGIFELASGSKLAAGMTYKVNAVSGWATGSDIAVTLSE</sequence>
<gene>
    <name evidence="4" type="ORF">FHS16_004943</name>
</gene>
<dbReference type="PROSITE" id="PS51272">
    <property type="entry name" value="SLH"/>
    <property type="match status" value="2"/>
</dbReference>
<dbReference type="Proteomes" id="UP000518605">
    <property type="component" value="Unassembled WGS sequence"/>
</dbReference>
<dbReference type="AlphaFoldDB" id="A0A7W5CBW1"/>
<dbReference type="EMBL" id="JACHXW010000019">
    <property type="protein sequence ID" value="MBB3154861.1"/>
    <property type="molecule type" value="Genomic_DNA"/>
</dbReference>
<feature type="chain" id="PRO_5039358824" description="SLH domain-containing protein" evidence="2">
    <location>
        <begin position="24"/>
        <end position="506"/>
    </location>
</feature>
<evidence type="ECO:0000256" key="2">
    <source>
        <dbReference type="SAM" id="SignalP"/>
    </source>
</evidence>
<feature type="signal peptide" evidence="2">
    <location>
        <begin position="1"/>
        <end position="23"/>
    </location>
</feature>
<dbReference type="InterPro" id="IPR014755">
    <property type="entry name" value="Cu-Rt/internalin_Ig-like"/>
</dbReference>
<dbReference type="RefSeq" id="WP_183569011.1">
    <property type="nucleotide sequence ID" value="NZ_CBCSLB010000019.1"/>
</dbReference>
<dbReference type="InterPro" id="IPR001119">
    <property type="entry name" value="SLH_dom"/>
</dbReference>
<evidence type="ECO:0000259" key="3">
    <source>
        <dbReference type="PROSITE" id="PS51272"/>
    </source>
</evidence>
<keyword evidence="1 2" id="KW-0732">Signal</keyword>
<evidence type="ECO:0000256" key="1">
    <source>
        <dbReference type="ARBA" id="ARBA00022729"/>
    </source>
</evidence>
<comment type="caution">
    <text evidence="4">The sequence shown here is derived from an EMBL/GenBank/DDBJ whole genome shotgun (WGS) entry which is preliminary data.</text>
</comment>
<feature type="domain" description="SLH" evidence="3">
    <location>
        <begin position="104"/>
        <end position="163"/>
    </location>
</feature>
<evidence type="ECO:0000313" key="4">
    <source>
        <dbReference type="EMBL" id="MBB3154861.1"/>
    </source>
</evidence>
<keyword evidence="5" id="KW-1185">Reference proteome</keyword>
<organism evidence="4 5">
    <name type="scientific">Paenibacillus endophyticus</name>
    <dbReference type="NCBI Taxonomy" id="1294268"/>
    <lineage>
        <taxon>Bacteria</taxon>
        <taxon>Bacillati</taxon>
        <taxon>Bacillota</taxon>
        <taxon>Bacilli</taxon>
        <taxon>Bacillales</taxon>
        <taxon>Paenibacillaceae</taxon>
        <taxon>Paenibacillus</taxon>
    </lineage>
</organism>
<dbReference type="Gene3D" id="2.60.40.1220">
    <property type="match status" value="1"/>
</dbReference>
<feature type="domain" description="SLH" evidence="3">
    <location>
        <begin position="40"/>
        <end position="103"/>
    </location>
</feature>
<name>A0A7W5CBW1_9BACL</name>
<evidence type="ECO:0000313" key="5">
    <source>
        <dbReference type="Proteomes" id="UP000518605"/>
    </source>
</evidence>
<dbReference type="Pfam" id="PF00395">
    <property type="entry name" value="SLH"/>
    <property type="match status" value="2"/>
</dbReference>
<proteinExistence type="predicted"/>
<reference evidence="4 5" key="1">
    <citation type="submission" date="2020-08" db="EMBL/GenBank/DDBJ databases">
        <title>Genomic Encyclopedia of Type Strains, Phase III (KMG-III): the genomes of soil and plant-associated and newly described type strains.</title>
        <authorList>
            <person name="Whitman W."/>
        </authorList>
    </citation>
    <scope>NUCLEOTIDE SEQUENCE [LARGE SCALE GENOMIC DNA]</scope>
    <source>
        <strain evidence="4 5">CECT 8234</strain>
    </source>
</reference>